<dbReference type="AlphaFoldDB" id="A0A853C8F9"/>
<reference evidence="3 4" key="1">
    <citation type="submission" date="2020-07" db="EMBL/GenBank/DDBJ databases">
        <title>Sequencing the genomes of 1000 actinobacteria strains.</title>
        <authorList>
            <person name="Klenk H.-P."/>
        </authorList>
    </citation>
    <scope>NUCLEOTIDE SEQUENCE [LARGE SCALE GENOMIC DNA]</scope>
    <source>
        <strain evidence="3 4">DSM 103833</strain>
    </source>
</reference>
<keyword evidence="4" id="KW-1185">Reference proteome</keyword>
<sequence length="246" mass="28258">MSTPVDPRVEALARQQVAEDEARITGTSVRGQRRTSQTLSEVFRAFWHHPSPYILTTCLVTAVTARVVVGGGSWWELAIPAGLLAVMPVVEWLIHVCILHWRPRKVAGVTVDPLLSRKHREHHANPREIPLVFVPWQVELYLPLIIFGIAWLVMPGWPATLTMVSVVYLLLSGYEWTHYLLHSDYRPRSRWYRAVWRNHRLHHYKSEHYWFTVTTAGTADRLFGTNPDPSTVPTSPTVQRLHALDL</sequence>
<evidence type="ECO:0000313" key="4">
    <source>
        <dbReference type="Proteomes" id="UP000530424"/>
    </source>
</evidence>
<feature type="transmembrane region" description="Helical" evidence="1">
    <location>
        <begin position="129"/>
        <end position="153"/>
    </location>
</feature>
<feature type="transmembrane region" description="Helical" evidence="1">
    <location>
        <begin position="81"/>
        <end position="101"/>
    </location>
</feature>
<gene>
    <name evidence="3" type="ORF">HNR19_004305</name>
</gene>
<keyword evidence="1" id="KW-1133">Transmembrane helix</keyword>
<keyword evidence="1" id="KW-0812">Transmembrane</keyword>
<evidence type="ECO:0000259" key="2">
    <source>
        <dbReference type="Pfam" id="PF04116"/>
    </source>
</evidence>
<organism evidence="3 4">
    <name type="scientific">Nocardioides thalensis</name>
    <dbReference type="NCBI Taxonomy" id="1914755"/>
    <lineage>
        <taxon>Bacteria</taxon>
        <taxon>Bacillati</taxon>
        <taxon>Actinomycetota</taxon>
        <taxon>Actinomycetes</taxon>
        <taxon>Propionibacteriales</taxon>
        <taxon>Nocardioidaceae</taxon>
        <taxon>Nocardioides</taxon>
    </lineage>
</organism>
<protein>
    <recommendedName>
        <fullName evidence="2">Fatty acid hydroxylase domain-containing protein</fullName>
    </recommendedName>
</protein>
<dbReference type="RefSeq" id="WP_179669887.1">
    <property type="nucleotide sequence ID" value="NZ_JACCFP010000001.1"/>
</dbReference>
<dbReference type="GO" id="GO:0005506">
    <property type="term" value="F:iron ion binding"/>
    <property type="evidence" value="ECO:0007669"/>
    <property type="project" value="InterPro"/>
</dbReference>
<feature type="domain" description="Fatty acid hydroxylase" evidence="2">
    <location>
        <begin position="83"/>
        <end position="225"/>
    </location>
</feature>
<dbReference type="Proteomes" id="UP000530424">
    <property type="component" value="Unassembled WGS sequence"/>
</dbReference>
<name>A0A853C8F9_9ACTN</name>
<dbReference type="Pfam" id="PF04116">
    <property type="entry name" value="FA_hydroxylase"/>
    <property type="match status" value="1"/>
</dbReference>
<dbReference type="EMBL" id="JACCFP010000001">
    <property type="protein sequence ID" value="NYJ03607.1"/>
    <property type="molecule type" value="Genomic_DNA"/>
</dbReference>
<dbReference type="GO" id="GO:0008610">
    <property type="term" value="P:lipid biosynthetic process"/>
    <property type="evidence" value="ECO:0007669"/>
    <property type="project" value="InterPro"/>
</dbReference>
<dbReference type="InterPro" id="IPR006694">
    <property type="entry name" value="Fatty_acid_hydroxylase"/>
</dbReference>
<accession>A0A853C8F9</accession>
<feature type="transmembrane region" description="Helical" evidence="1">
    <location>
        <begin position="159"/>
        <end position="181"/>
    </location>
</feature>
<keyword evidence="1" id="KW-0472">Membrane</keyword>
<evidence type="ECO:0000313" key="3">
    <source>
        <dbReference type="EMBL" id="NYJ03607.1"/>
    </source>
</evidence>
<evidence type="ECO:0000256" key="1">
    <source>
        <dbReference type="SAM" id="Phobius"/>
    </source>
</evidence>
<proteinExistence type="predicted"/>
<dbReference type="GO" id="GO:0016491">
    <property type="term" value="F:oxidoreductase activity"/>
    <property type="evidence" value="ECO:0007669"/>
    <property type="project" value="InterPro"/>
</dbReference>
<comment type="caution">
    <text evidence="3">The sequence shown here is derived from an EMBL/GenBank/DDBJ whole genome shotgun (WGS) entry which is preliminary data.</text>
</comment>